<evidence type="ECO:0000256" key="11">
    <source>
        <dbReference type="ARBA" id="ARBA00023211"/>
    </source>
</evidence>
<keyword evidence="6 14" id="KW-0547">Nucleotide-binding</keyword>
<keyword evidence="12" id="KW-0092">Biotin</keyword>
<feature type="domain" description="Biotin carboxylation" evidence="17">
    <location>
        <begin position="1"/>
        <end position="447"/>
    </location>
</feature>
<reference evidence="18 19" key="1">
    <citation type="submission" date="2019-02" db="EMBL/GenBank/DDBJ databases">
        <title>Planctomycetal bacteria perform biofilm scaping via a novel small molecule.</title>
        <authorList>
            <person name="Jeske O."/>
            <person name="Boedeker C."/>
            <person name="Wiegand S."/>
            <person name="Breitling P."/>
            <person name="Kallscheuer N."/>
            <person name="Jogler M."/>
            <person name="Rohde M."/>
            <person name="Petersen J."/>
            <person name="Medema M.H."/>
            <person name="Surup F."/>
            <person name="Jogler C."/>
        </authorList>
    </citation>
    <scope>NUCLEOTIDE SEQUENCE [LARGE SCALE GENOMIC DNA]</scope>
    <source>
        <strain evidence="18 19">Mal15</strain>
    </source>
</reference>
<keyword evidence="4" id="KW-0436">Ligase</keyword>
<feature type="domain" description="Lipoyl-binding" evidence="15">
    <location>
        <begin position="586"/>
        <end position="661"/>
    </location>
</feature>
<evidence type="ECO:0000256" key="12">
    <source>
        <dbReference type="ARBA" id="ARBA00023267"/>
    </source>
</evidence>
<evidence type="ECO:0000256" key="2">
    <source>
        <dbReference type="ARBA" id="ARBA00005060"/>
    </source>
</evidence>
<dbReference type="GO" id="GO:0046872">
    <property type="term" value="F:metal ion binding"/>
    <property type="evidence" value="ECO:0007669"/>
    <property type="project" value="UniProtKB-KW"/>
</dbReference>
<evidence type="ECO:0000256" key="4">
    <source>
        <dbReference type="ARBA" id="ARBA00022598"/>
    </source>
</evidence>
<dbReference type="InterPro" id="IPR011054">
    <property type="entry name" value="Rudment_hybrid_motif"/>
</dbReference>
<evidence type="ECO:0000256" key="14">
    <source>
        <dbReference type="PROSITE-ProRule" id="PRU00409"/>
    </source>
</evidence>
<keyword evidence="11" id="KW-0464">Manganese</keyword>
<comment type="catalytic activity">
    <reaction evidence="13">
        <text>propanoyl-CoA + hydrogencarbonate + ATP = (S)-methylmalonyl-CoA + ADP + phosphate + H(+)</text>
        <dbReference type="Rhea" id="RHEA:23720"/>
        <dbReference type="ChEBI" id="CHEBI:15378"/>
        <dbReference type="ChEBI" id="CHEBI:17544"/>
        <dbReference type="ChEBI" id="CHEBI:30616"/>
        <dbReference type="ChEBI" id="CHEBI:43474"/>
        <dbReference type="ChEBI" id="CHEBI:57327"/>
        <dbReference type="ChEBI" id="CHEBI:57392"/>
        <dbReference type="ChEBI" id="CHEBI:456216"/>
        <dbReference type="EC" id="6.4.1.3"/>
    </reaction>
    <physiologicalReaction direction="left-to-right" evidence="13">
        <dbReference type="Rhea" id="RHEA:23721"/>
    </physiologicalReaction>
</comment>
<dbReference type="InterPro" id="IPR005479">
    <property type="entry name" value="CPAse_ATP-bd"/>
</dbReference>
<evidence type="ECO:0000313" key="19">
    <source>
        <dbReference type="Proteomes" id="UP000321353"/>
    </source>
</evidence>
<dbReference type="EC" id="6.4.1.3" evidence="3"/>
<evidence type="ECO:0000256" key="13">
    <source>
        <dbReference type="ARBA" id="ARBA00049495"/>
    </source>
</evidence>
<dbReference type="GO" id="GO:0004658">
    <property type="term" value="F:propionyl-CoA carboxylase activity"/>
    <property type="evidence" value="ECO:0007669"/>
    <property type="project" value="UniProtKB-EC"/>
</dbReference>
<dbReference type="NCBIfam" id="NF006367">
    <property type="entry name" value="PRK08591.1"/>
    <property type="match status" value="1"/>
</dbReference>
<dbReference type="InterPro" id="IPR011764">
    <property type="entry name" value="Biotin_carboxylation_dom"/>
</dbReference>
<dbReference type="GO" id="GO:0016042">
    <property type="term" value="P:lipid catabolic process"/>
    <property type="evidence" value="ECO:0007669"/>
    <property type="project" value="UniProtKB-KW"/>
</dbReference>
<evidence type="ECO:0000256" key="6">
    <source>
        <dbReference type="ARBA" id="ARBA00022741"/>
    </source>
</evidence>
<evidence type="ECO:0000313" key="18">
    <source>
        <dbReference type="EMBL" id="QEG00757.1"/>
    </source>
</evidence>
<keyword evidence="9" id="KW-0442">Lipid degradation</keyword>
<dbReference type="FunFam" id="2.40.50.100:FF:000003">
    <property type="entry name" value="Acetyl-CoA carboxylase biotin carboxyl carrier protein"/>
    <property type="match status" value="1"/>
</dbReference>
<dbReference type="UniPathway" id="UPA00945">
    <property type="reaction ID" value="UER00908"/>
</dbReference>
<keyword evidence="19" id="KW-1185">Reference proteome</keyword>
<evidence type="ECO:0000256" key="5">
    <source>
        <dbReference type="ARBA" id="ARBA00022723"/>
    </source>
</evidence>
<dbReference type="InterPro" id="IPR016185">
    <property type="entry name" value="PreATP-grasp_dom_sf"/>
</dbReference>
<sequence>MFNKILIANRGEIACRVIKTARKMGIETVSVYSEADRDALHVSMADQAVPIGPPPSAESYLVIDKLIAACRDSGAQAVHPGYGFVSENAAFAQQLAEAGITFIGPNVHAIKNMGDKITSKKLAHDAGVNTVPGHADIIASPDAAVAIAQDIGYPVMIKASAGGGGKGMRIARNDDECRDGFQRASGEAKTSFGDDRVFIEKFIEQPRHIEIQVIADRYGNVIHLGERECSLQRRHQKVIEEAPSPFLDAKTRAAMGDQAVALARAVQYESAGTVEFIVDNDRNFYFLEMNTRLQVEHPVTEYVTGLDLVELMIRVAAGEELPLSQSDVSLRGSAIEARVYAEDPLRGFLPSIGRLVRYSPPPENELVRVDTGVYEGAEISMHYDPMIAKLITYGTTRDIAIAHMREALNEFYIRGVSHNISFLAALIEHPRFRSGMISTNLIAEEYPDGFQPSDLVHENPALLIVVAAAIHRRYMDRAAGISGQLPGYERSIPDNWVIVLNGEQSPVVMRPCPDGHEVTYGTDTYRVISDWQFGKPLFKGTVNGETVCIQVERRNMHYSLFHWGSQIDIMVLTPRAADLLACMPVKEPPDMSRFLLSPMPGLLTQLRVEEGIEVHAGQDLAVIEAMKMENVLRAERQGRVAKVLANIGDTLAVDQPILEFESPGG</sequence>
<evidence type="ECO:0000259" key="15">
    <source>
        <dbReference type="PROSITE" id="PS50968"/>
    </source>
</evidence>
<keyword evidence="8" id="KW-0460">Magnesium</keyword>
<dbReference type="InterPro" id="IPR000089">
    <property type="entry name" value="Biotin_lipoyl"/>
</dbReference>
<organism evidence="18 19">
    <name type="scientific">Stieleria maiorica</name>
    <dbReference type="NCBI Taxonomy" id="2795974"/>
    <lineage>
        <taxon>Bacteria</taxon>
        <taxon>Pseudomonadati</taxon>
        <taxon>Planctomycetota</taxon>
        <taxon>Planctomycetia</taxon>
        <taxon>Pirellulales</taxon>
        <taxon>Pirellulaceae</taxon>
        <taxon>Stieleria</taxon>
    </lineage>
</organism>
<dbReference type="InterPro" id="IPR005481">
    <property type="entry name" value="BC-like_N"/>
</dbReference>
<dbReference type="InterPro" id="IPR011053">
    <property type="entry name" value="Single_hybrid_motif"/>
</dbReference>
<dbReference type="CDD" id="cd06850">
    <property type="entry name" value="biotinyl_domain"/>
    <property type="match status" value="1"/>
</dbReference>
<dbReference type="Pfam" id="PF00364">
    <property type="entry name" value="Biotin_lipoyl"/>
    <property type="match status" value="1"/>
</dbReference>
<dbReference type="InterPro" id="IPR005482">
    <property type="entry name" value="Biotin_COase_C"/>
</dbReference>
<dbReference type="Pfam" id="PF02785">
    <property type="entry name" value="Biotin_carb_C"/>
    <property type="match status" value="1"/>
</dbReference>
<dbReference type="Pfam" id="PF00289">
    <property type="entry name" value="Biotin_carb_N"/>
    <property type="match status" value="1"/>
</dbReference>
<dbReference type="InterPro" id="IPR050856">
    <property type="entry name" value="Biotin_carboxylase_complex"/>
</dbReference>
<evidence type="ECO:0000259" key="17">
    <source>
        <dbReference type="PROSITE" id="PS50979"/>
    </source>
</evidence>
<dbReference type="AlphaFoldDB" id="A0A5B9ML85"/>
<evidence type="ECO:0000256" key="10">
    <source>
        <dbReference type="ARBA" id="ARBA00023098"/>
    </source>
</evidence>
<evidence type="ECO:0000256" key="9">
    <source>
        <dbReference type="ARBA" id="ARBA00022963"/>
    </source>
</evidence>
<dbReference type="InterPro" id="IPR041265">
    <property type="entry name" value="PCC_BT"/>
</dbReference>
<dbReference type="Pfam" id="PF18140">
    <property type="entry name" value="PCC_BT"/>
    <property type="match status" value="1"/>
</dbReference>
<dbReference type="Proteomes" id="UP000321353">
    <property type="component" value="Chromosome"/>
</dbReference>
<keyword evidence="7 14" id="KW-0067">ATP-binding</keyword>
<feature type="domain" description="ATP-grasp" evidence="16">
    <location>
        <begin position="120"/>
        <end position="317"/>
    </location>
</feature>
<dbReference type="SMART" id="SM00878">
    <property type="entry name" value="Biotin_carb_C"/>
    <property type="match status" value="1"/>
</dbReference>
<comment type="pathway">
    <text evidence="2">Metabolic intermediate metabolism; propanoyl-CoA degradation; succinyl-CoA from propanoyl-CoA: step 1/3.</text>
</comment>
<dbReference type="FunFam" id="3.30.470.20:FF:000028">
    <property type="entry name" value="Methylcrotonoyl-CoA carboxylase subunit alpha, mitochondrial"/>
    <property type="match status" value="1"/>
</dbReference>
<dbReference type="KEGG" id="smam:Mal15_48290"/>
<dbReference type="FunFam" id="3.30.1490.20:FF:000018">
    <property type="entry name" value="Biotin carboxylase"/>
    <property type="match status" value="1"/>
</dbReference>
<dbReference type="GO" id="GO:0005524">
    <property type="term" value="F:ATP binding"/>
    <property type="evidence" value="ECO:0007669"/>
    <property type="project" value="UniProtKB-UniRule"/>
</dbReference>
<dbReference type="InterPro" id="IPR011761">
    <property type="entry name" value="ATP-grasp"/>
</dbReference>
<evidence type="ECO:0000256" key="7">
    <source>
        <dbReference type="ARBA" id="ARBA00022840"/>
    </source>
</evidence>
<evidence type="ECO:0000259" key="16">
    <source>
        <dbReference type="PROSITE" id="PS50975"/>
    </source>
</evidence>
<protein>
    <recommendedName>
        <fullName evidence="3">propionyl-CoA carboxylase</fullName>
        <ecNumber evidence="3">6.4.1.3</ecNumber>
    </recommendedName>
</protein>
<dbReference type="PROSITE" id="PS50975">
    <property type="entry name" value="ATP_GRASP"/>
    <property type="match status" value="1"/>
</dbReference>
<dbReference type="EMBL" id="CP036264">
    <property type="protein sequence ID" value="QEG00757.1"/>
    <property type="molecule type" value="Genomic_DNA"/>
</dbReference>
<dbReference type="PROSITE" id="PS00188">
    <property type="entry name" value="BIOTIN"/>
    <property type="match status" value="1"/>
</dbReference>
<dbReference type="SUPFAM" id="SSF51246">
    <property type="entry name" value="Rudiment single hybrid motif"/>
    <property type="match status" value="1"/>
</dbReference>
<keyword evidence="10" id="KW-0443">Lipid metabolism</keyword>
<dbReference type="PROSITE" id="PS50979">
    <property type="entry name" value="BC"/>
    <property type="match status" value="1"/>
</dbReference>
<dbReference type="PANTHER" id="PTHR18866:SF33">
    <property type="entry name" value="METHYLCROTONOYL-COA CARBOXYLASE SUBUNIT ALPHA, MITOCHONDRIAL-RELATED"/>
    <property type="match status" value="1"/>
</dbReference>
<dbReference type="RefSeq" id="WP_147869940.1">
    <property type="nucleotide sequence ID" value="NZ_CP036264.1"/>
</dbReference>
<evidence type="ECO:0000256" key="1">
    <source>
        <dbReference type="ARBA" id="ARBA00001953"/>
    </source>
</evidence>
<dbReference type="PROSITE" id="PS50968">
    <property type="entry name" value="BIOTINYL_LIPOYL"/>
    <property type="match status" value="1"/>
</dbReference>
<proteinExistence type="predicted"/>
<accession>A0A5B9ML85</accession>
<dbReference type="SUPFAM" id="SSF56059">
    <property type="entry name" value="Glutathione synthetase ATP-binding domain-like"/>
    <property type="match status" value="1"/>
</dbReference>
<dbReference type="Gene3D" id="3.30.470.20">
    <property type="entry name" value="ATP-grasp fold, B domain"/>
    <property type="match status" value="1"/>
</dbReference>
<dbReference type="InterPro" id="IPR001882">
    <property type="entry name" value="Biotin_BS"/>
</dbReference>
<dbReference type="SUPFAM" id="SSF51230">
    <property type="entry name" value="Single hybrid motif"/>
    <property type="match status" value="1"/>
</dbReference>
<dbReference type="PROSITE" id="PS00866">
    <property type="entry name" value="CPSASE_1"/>
    <property type="match status" value="1"/>
</dbReference>
<dbReference type="Gene3D" id="3.30.700.30">
    <property type="match status" value="1"/>
</dbReference>
<dbReference type="FunFam" id="3.40.50.20:FF:000010">
    <property type="entry name" value="Propionyl-CoA carboxylase subunit alpha"/>
    <property type="match status" value="1"/>
</dbReference>
<dbReference type="SUPFAM" id="SSF52440">
    <property type="entry name" value="PreATP-grasp domain"/>
    <property type="match status" value="1"/>
</dbReference>
<evidence type="ECO:0000256" key="3">
    <source>
        <dbReference type="ARBA" id="ARBA00013050"/>
    </source>
</evidence>
<dbReference type="PROSITE" id="PS00867">
    <property type="entry name" value="CPSASE_2"/>
    <property type="match status" value="1"/>
</dbReference>
<gene>
    <name evidence="18" type="primary">accA1</name>
    <name evidence="18" type="ORF">Mal15_48290</name>
</gene>
<evidence type="ECO:0000256" key="8">
    <source>
        <dbReference type="ARBA" id="ARBA00022842"/>
    </source>
</evidence>
<name>A0A5B9ML85_9BACT</name>
<dbReference type="PANTHER" id="PTHR18866">
    <property type="entry name" value="CARBOXYLASE:PYRUVATE/ACETYL-COA/PROPIONYL-COA CARBOXYLASE"/>
    <property type="match status" value="1"/>
</dbReference>
<comment type="cofactor">
    <cofactor evidence="1">
        <name>biotin</name>
        <dbReference type="ChEBI" id="CHEBI:57586"/>
    </cofactor>
</comment>
<dbReference type="Pfam" id="PF02786">
    <property type="entry name" value="CPSase_L_D2"/>
    <property type="match status" value="1"/>
</dbReference>
<dbReference type="Gene3D" id="2.40.50.100">
    <property type="match status" value="1"/>
</dbReference>
<keyword evidence="5" id="KW-0479">Metal-binding</keyword>